<evidence type="ECO:0000313" key="6">
    <source>
        <dbReference type="RefSeq" id="XP_041421702.1"/>
    </source>
</evidence>
<organism evidence="5 6">
    <name type="scientific">Xenopus laevis</name>
    <name type="common">African clawed frog</name>
    <dbReference type="NCBI Taxonomy" id="8355"/>
    <lineage>
        <taxon>Eukaryota</taxon>
        <taxon>Metazoa</taxon>
        <taxon>Chordata</taxon>
        <taxon>Craniata</taxon>
        <taxon>Vertebrata</taxon>
        <taxon>Euteleostomi</taxon>
        <taxon>Amphibia</taxon>
        <taxon>Batrachia</taxon>
        <taxon>Anura</taxon>
        <taxon>Pipoidea</taxon>
        <taxon>Pipidae</taxon>
        <taxon>Xenopodinae</taxon>
        <taxon>Xenopus</taxon>
        <taxon>Xenopus</taxon>
    </lineage>
</organism>
<dbReference type="SMART" id="SM00186">
    <property type="entry name" value="FBG"/>
    <property type="match status" value="1"/>
</dbReference>
<dbReference type="GO" id="GO:0005615">
    <property type="term" value="C:extracellular space"/>
    <property type="evidence" value="ECO:0000318"/>
    <property type="project" value="GO_Central"/>
</dbReference>
<protein>
    <submittedName>
        <fullName evidence="6">Ficolin-1</fullName>
    </submittedName>
</protein>
<keyword evidence="3" id="KW-0732">Signal</keyword>
<dbReference type="InterPro" id="IPR050373">
    <property type="entry name" value="Fibrinogen_C-term_domain"/>
</dbReference>
<dbReference type="FunFam" id="3.90.215.10:FF:000001">
    <property type="entry name" value="Tenascin isoform 1"/>
    <property type="match status" value="1"/>
</dbReference>
<evidence type="ECO:0000256" key="3">
    <source>
        <dbReference type="SAM" id="SignalP"/>
    </source>
</evidence>
<dbReference type="NCBIfam" id="NF040941">
    <property type="entry name" value="GGGWT_bact"/>
    <property type="match status" value="1"/>
</dbReference>
<dbReference type="Gene3D" id="3.90.215.10">
    <property type="entry name" value="Gamma Fibrinogen, chain A, domain 1"/>
    <property type="match status" value="1"/>
</dbReference>
<dbReference type="PANTHER" id="PTHR19143:SF456">
    <property type="entry name" value="RYNCOLIN-1"/>
    <property type="match status" value="1"/>
</dbReference>
<dbReference type="GeneID" id="108718465"/>
<dbReference type="CDD" id="cd00087">
    <property type="entry name" value="FReD"/>
    <property type="match status" value="1"/>
</dbReference>
<accession>A0A8J1KWN1</accession>
<dbReference type="OrthoDB" id="7735550at2759"/>
<dbReference type="RefSeq" id="XP_041421702.1">
    <property type="nucleotide sequence ID" value="XM_041565768.1"/>
</dbReference>
<dbReference type="GO" id="GO:0001867">
    <property type="term" value="P:complement activation, lectin pathway"/>
    <property type="evidence" value="ECO:0000318"/>
    <property type="project" value="GO_Central"/>
</dbReference>
<feature type="signal peptide" evidence="3">
    <location>
        <begin position="1"/>
        <end position="23"/>
    </location>
</feature>
<evidence type="ECO:0000256" key="1">
    <source>
        <dbReference type="ARBA" id="ARBA00023157"/>
    </source>
</evidence>
<evidence type="ECO:0000256" key="2">
    <source>
        <dbReference type="SAM" id="MobiDB-lite"/>
    </source>
</evidence>
<dbReference type="InterPro" id="IPR014716">
    <property type="entry name" value="Fibrinogen_a/b/g_C_1"/>
</dbReference>
<dbReference type="PANTHER" id="PTHR19143">
    <property type="entry name" value="FIBRINOGEN/TENASCIN/ANGIOPOEITIN"/>
    <property type="match status" value="1"/>
</dbReference>
<dbReference type="PROSITE" id="PS00514">
    <property type="entry name" value="FIBRINOGEN_C_1"/>
    <property type="match status" value="1"/>
</dbReference>
<evidence type="ECO:0000313" key="5">
    <source>
        <dbReference type="Proteomes" id="UP000186698"/>
    </source>
</evidence>
<keyword evidence="5" id="KW-1185">Reference proteome</keyword>
<dbReference type="AlphaFoldDB" id="A0A8J1KWN1"/>
<dbReference type="GO" id="GO:0005102">
    <property type="term" value="F:signaling receptor binding"/>
    <property type="evidence" value="ECO:0000318"/>
    <property type="project" value="GO_Central"/>
</dbReference>
<dbReference type="KEGG" id="xla:108718465"/>
<proteinExistence type="predicted"/>
<dbReference type="PROSITE" id="PS51406">
    <property type="entry name" value="FIBRINOGEN_C_2"/>
    <property type="match status" value="1"/>
</dbReference>
<dbReference type="GO" id="GO:0003823">
    <property type="term" value="F:antigen binding"/>
    <property type="evidence" value="ECO:0000318"/>
    <property type="project" value="GO_Central"/>
</dbReference>
<feature type="compositionally biased region" description="Gly residues" evidence="2">
    <location>
        <begin position="39"/>
        <end position="55"/>
    </location>
</feature>
<sequence>MEKSVRSVLWIVISLYIAGISDAELTQVNPCTDLLKGDGGIPGAQGSTGGPGADGANGQKGDTGDLGTQGPKGELGEKGPSDSYAAKDCLELLDQGVLVSGWYNIYPDGAPPMKVLCDMDTDGGGWIVFQRRYDGSIDFYRNWDSYKNGFGSQLTEFWLGNDNLHNLTSTGIWELRVDMRDFSNTAYHATYLSFRILPESDNYTLIVGSLIDSNAGDSITPHNNVQFTTMDRDNDLVPSNCARDHKGGWWYTNCYSSNLNGLFYLIQSYSWDGICWLGLGHSFESLKFTEMKIRPL</sequence>
<evidence type="ECO:0000259" key="4">
    <source>
        <dbReference type="PROSITE" id="PS51406"/>
    </source>
</evidence>
<gene>
    <name evidence="6" type="primary">LOC108718465</name>
</gene>
<dbReference type="Proteomes" id="UP000186698">
    <property type="component" value="Chromosome 6L"/>
</dbReference>
<dbReference type="GO" id="GO:0097367">
    <property type="term" value="F:carbohydrate derivative binding"/>
    <property type="evidence" value="ECO:0000318"/>
    <property type="project" value="GO_Central"/>
</dbReference>
<reference evidence="6" key="1">
    <citation type="submission" date="2025-08" db="UniProtKB">
        <authorList>
            <consortium name="RefSeq"/>
        </authorList>
    </citation>
    <scope>IDENTIFICATION</scope>
    <source>
        <strain evidence="6">J_2021</strain>
        <tissue evidence="6">Erythrocytes</tissue>
    </source>
</reference>
<feature type="domain" description="Fibrinogen C-terminal" evidence="4">
    <location>
        <begin position="80"/>
        <end position="296"/>
    </location>
</feature>
<keyword evidence="1" id="KW-1015">Disulfide bond</keyword>
<name>A0A8J1KWN1_XENLA</name>
<dbReference type="SUPFAM" id="SSF56496">
    <property type="entry name" value="Fibrinogen C-terminal domain-like"/>
    <property type="match status" value="1"/>
</dbReference>
<feature type="chain" id="PRO_5035216990" evidence="3">
    <location>
        <begin position="24"/>
        <end position="296"/>
    </location>
</feature>
<dbReference type="InterPro" id="IPR002181">
    <property type="entry name" value="Fibrinogen_a/b/g_C_dom"/>
</dbReference>
<dbReference type="InterPro" id="IPR036056">
    <property type="entry name" value="Fibrinogen-like_C"/>
</dbReference>
<dbReference type="InterPro" id="IPR020837">
    <property type="entry name" value="Fibrinogen_CS"/>
</dbReference>
<dbReference type="Pfam" id="PF00147">
    <property type="entry name" value="Fibrinogen_C"/>
    <property type="match status" value="1"/>
</dbReference>
<feature type="region of interest" description="Disordered" evidence="2">
    <location>
        <begin position="39"/>
        <end position="81"/>
    </location>
</feature>